<feature type="domain" description="Putative restriction endonuclease" evidence="1">
    <location>
        <begin position="16"/>
        <end position="190"/>
    </location>
</feature>
<dbReference type="Proteomes" id="UP001551482">
    <property type="component" value="Unassembled WGS sequence"/>
</dbReference>
<name>A0ABV3DKT3_9ACTN</name>
<sequence>MVATIVQCGIPELLDRVDAPEGFRVEYVEGMIVITPPPDDQHETIAESVLYAFIRSGLNFVRPAARGYCLMRGCTDMRKGNHVIPDLTVASRAFTDAERAAAEQHRNWMPAEALDLVVEVTGSNITADTKGKYAAYARLNIPIYLLVNRDQRTATVFTDPSGDVQTPGYAVNRVFKFGQPLVLPEPYPELDTASW</sequence>
<dbReference type="InterPro" id="IPR011335">
    <property type="entry name" value="Restrct_endonuc-II-like"/>
</dbReference>
<dbReference type="PANTHER" id="PTHR35400">
    <property type="entry name" value="SLR1083 PROTEIN"/>
    <property type="match status" value="1"/>
</dbReference>
<comment type="caution">
    <text evidence="2">The sequence shown here is derived from an EMBL/GenBank/DDBJ whole genome shotgun (WGS) entry which is preliminary data.</text>
</comment>
<organism evidence="2 3">
    <name type="scientific">Streptodolium elevatio</name>
    <dbReference type="NCBI Taxonomy" id="3157996"/>
    <lineage>
        <taxon>Bacteria</taxon>
        <taxon>Bacillati</taxon>
        <taxon>Actinomycetota</taxon>
        <taxon>Actinomycetes</taxon>
        <taxon>Kitasatosporales</taxon>
        <taxon>Streptomycetaceae</taxon>
        <taxon>Streptodolium</taxon>
    </lineage>
</organism>
<dbReference type="Gene3D" id="3.90.1570.10">
    <property type="entry name" value="tt1808, chain A"/>
    <property type="match status" value="1"/>
</dbReference>
<dbReference type="GO" id="GO:0004519">
    <property type="term" value="F:endonuclease activity"/>
    <property type="evidence" value="ECO:0007669"/>
    <property type="project" value="UniProtKB-KW"/>
</dbReference>
<dbReference type="InterPro" id="IPR008538">
    <property type="entry name" value="Uma2"/>
</dbReference>
<evidence type="ECO:0000313" key="2">
    <source>
        <dbReference type="EMBL" id="MEU8135484.1"/>
    </source>
</evidence>
<dbReference type="SUPFAM" id="SSF52980">
    <property type="entry name" value="Restriction endonuclease-like"/>
    <property type="match status" value="1"/>
</dbReference>
<keyword evidence="2" id="KW-0378">Hydrolase</keyword>
<accession>A0ABV3DKT3</accession>
<evidence type="ECO:0000259" key="1">
    <source>
        <dbReference type="Pfam" id="PF05685"/>
    </source>
</evidence>
<dbReference type="Pfam" id="PF05685">
    <property type="entry name" value="Uma2"/>
    <property type="match status" value="1"/>
</dbReference>
<evidence type="ECO:0000313" key="3">
    <source>
        <dbReference type="Proteomes" id="UP001551482"/>
    </source>
</evidence>
<keyword evidence="2" id="KW-0540">Nuclease</keyword>
<dbReference type="InterPro" id="IPR012296">
    <property type="entry name" value="Nuclease_put_TT1808"/>
</dbReference>
<dbReference type="EMBL" id="JBEZFP010000043">
    <property type="protein sequence ID" value="MEU8135484.1"/>
    <property type="molecule type" value="Genomic_DNA"/>
</dbReference>
<reference evidence="2 3" key="1">
    <citation type="submission" date="2024-06" db="EMBL/GenBank/DDBJ databases">
        <title>The Natural Products Discovery Center: Release of the First 8490 Sequenced Strains for Exploring Actinobacteria Biosynthetic Diversity.</title>
        <authorList>
            <person name="Kalkreuter E."/>
            <person name="Kautsar S.A."/>
            <person name="Yang D."/>
            <person name="Bader C.D."/>
            <person name="Teijaro C.N."/>
            <person name="Fluegel L."/>
            <person name="Davis C.M."/>
            <person name="Simpson J.R."/>
            <person name="Lauterbach L."/>
            <person name="Steele A.D."/>
            <person name="Gui C."/>
            <person name="Meng S."/>
            <person name="Li G."/>
            <person name="Viehrig K."/>
            <person name="Ye F."/>
            <person name="Su P."/>
            <person name="Kiefer A.F."/>
            <person name="Nichols A."/>
            <person name="Cepeda A.J."/>
            <person name="Yan W."/>
            <person name="Fan B."/>
            <person name="Jiang Y."/>
            <person name="Adhikari A."/>
            <person name="Zheng C.-J."/>
            <person name="Schuster L."/>
            <person name="Cowan T.M."/>
            <person name="Smanski M.J."/>
            <person name="Chevrette M.G."/>
            <person name="De Carvalho L.P.S."/>
            <person name="Shen B."/>
        </authorList>
    </citation>
    <scope>NUCLEOTIDE SEQUENCE [LARGE SCALE GENOMIC DNA]</scope>
    <source>
        <strain evidence="2 3">NPDC048946</strain>
    </source>
</reference>
<gene>
    <name evidence="2" type="ORF">AB0C36_18420</name>
</gene>
<dbReference type="PANTHER" id="PTHR35400:SF3">
    <property type="entry name" value="SLL1072 PROTEIN"/>
    <property type="match status" value="1"/>
</dbReference>
<dbReference type="CDD" id="cd06260">
    <property type="entry name" value="DUF820-like"/>
    <property type="match status" value="1"/>
</dbReference>
<keyword evidence="3" id="KW-1185">Reference proteome</keyword>
<proteinExistence type="predicted"/>
<dbReference type="RefSeq" id="WP_358355259.1">
    <property type="nucleotide sequence ID" value="NZ_JBEZFP010000043.1"/>
</dbReference>
<keyword evidence="2" id="KW-0255">Endonuclease</keyword>
<protein>
    <submittedName>
        <fullName evidence="2">Uma2 family endonuclease</fullName>
    </submittedName>
</protein>